<dbReference type="InterPro" id="IPR007553">
    <property type="entry name" value="2-thiour_desulf"/>
</dbReference>
<dbReference type="STRING" id="1560234.SP90_07560"/>
<evidence type="ECO:0000313" key="2">
    <source>
        <dbReference type="EMBL" id="OBQ52421.1"/>
    </source>
</evidence>
<dbReference type="OrthoDB" id="495783at2"/>
<dbReference type="InterPro" id="IPR013560">
    <property type="entry name" value="DUF1722"/>
</dbReference>
<evidence type="ECO:0000313" key="3">
    <source>
        <dbReference type="Proteomes" id="UP000091979"/>
    </source>
</evidence>
<organism evidence="2 3">
    <name type="scientific">Halodesulfovibrio spirochaetisodalis</name>
    <dbReference type="NCBI Taxonomy" id="1560234"/>
    <lineage>
        <taxon>Bacteria</taxon>
        <taxon>Pseudomonadati</taxon>
        <taxon>Thermodesulfobacteriota</taxon>
        <taxon>Desulfovibrionia</taxon>
        <taxon>Desulfovibrionales</taxon>
        <taxon>Desulfovibrionaceae</taxon>
        <taxon>Halodesulfovibrio</taxon>
    </lineage>
</organism>
<comment type="caution">
    <text evidence="2">The sequence shown here is derived from an EMBL/GenBank/DDBJ whole genome shotgun (WGS) entry which is preliminary data.</text>
</comment>
<dbReference type="EMBL" id="JXMS01000010">
    <property type="protein sequence ID" value="OBQ52421.1"/>
    <property type="molecule type" value="Genomic_DNA"/>
</dbReference>
<dbReference type="Proteomes" id="UP000091979">
    <property type="component" value="Unassembled WGS sequence"/>
</dbReference>
<dbReference type="InterPro" id="IPR017087">
    <property type="entry name" value="UCP037004"/>
</dbReference>
<dbReference type="PIRSF" id="PIRSF037004">
    <property type="entry name" value="UCP037004"/>
    <property type="match status" value="1"/>
</dbReference>
<dbReference type="PATRIC" id="fig|1560234.3.peg.332"/>
<accession>A0A1B7XE36</accession>
<dbReference type="RefSeq" id="WP_066854195.1">
    <property type="nucleotide sequence ID" value="NZ_JXMS01000010.1"/>
</dbReference>
<proteinExistence type="predicted"/>
<dbReference type="Pfam" id="PF04463">
    <property type="entry name" value="2-thiour_desulf"/>
    <property type="match status" value="1"/>
</dbReference>
<sequence>MQSTKKIRIGISSCLLGNKVRFDGGHKKDNWLVNILGEYVEYVPVCPEVEIGLPIPRETLRLVGDPDNPRLVTTKTYQDMTPRMKEYSAKRVNELEKENLCGFVFKRASPSSGMERVKVYKDVDPSTVKDTGAPSQKGIGIFARAFMEHFPLLPVEEEGRLGDAGLRENFIERIFAMQRWRELLDQPFSLHNLLEFHTRHKLLIMSHSVVHYRSMGKLIAHGKEIDPKELIQQYQTEFLTALKMKATVKKHTNVLQHIAGYFKKVLSADEKQEFQEVIKQYHSQLVPLIVPLTLCNHYVRKYDEKYLRSQWYLNPHPIELKLRNHV</sequence>
<feature type="domain" description="DUF1722" evidence="1">
    <location>
        <begin position="201"/>
        <end position="317"/>
    </location>
</feature>
<evidence type="ECO:0000259" key="1">
    <source>
        <dbReference type="Pfam" id="PF08349"/>
    </source>
</evidence>
<name>A0A1B7XE36_9BACT</name>
<protein>
    <recommendedName>
        <fullName evidence="1">DUF1722 domain-containing protein</fullName>
    </recommendedName>
</protein>
<dbReference type="Pfam" id="PF08349">
    <property type="entry name" value="DUF1722"/>
    <property type="match status" value="1"/>
</dbReference>
<gene>
    <name evidence="2" type="ORF">SP90_07560</name>
</gene>
<dbReference type="AlphaFoldDB" id="A0A1B7XE36"/>
<reference evidence="2 3" key="1">
    <citation type="submission" date="2015-01" db="EMBL/GenBank/DDBJ databases">
        <title>Desulfovibrio sp. JC271 draft genome sequence.</title>
        <authorList>
            <person name="Shivani Y."/>
            <person name="Subhash Y."/>
            <person name="Sasikala C."/>
            <person name="Ramana C.V."/>
        </authorList>
    </citation>
    <scope>NUCLEOTIDE SEQUENCE [LARGE SCALE GENOMIC DNA]</scope>
    <source>
        <strain evidence="2 3">JC271</strain>
    </source>
</reference>
<keyword evidence="3" id="KW-1185">Reference proteome</keyword>
<dbReference type="PANTHER" id="PTHR30087:SF0">
    <property type="entry name" value="INNER MEMBRANE PROTEIN"/>
    <property type="match status" value="1"/>
</dbReference>
<dbReference type="PANTHER" id="PTHR30087">
    <property type="entry name" value="INNER MEMBRANE PROTEIN"/>
    <property type="match status" value="1"/>
</dbReference>